<evidence type="ECO:0000256" key="1">
    <source>
        <dbReference type="ARBA" id="ARBA00004651"/>
    </source>
</evidence>
<keyword evidence="5" id="KW-1003">Cell membrane</keyword>
<keyword evidence="4" id="KW-0813">Transport</keyword>
<dbReference type="EMBL" id="FXZA01000004">
    <property type="protein sequence ID" value="SMX75951.1"/>
    <property type="molecule type" value="Genomic_DNA"/>
</dbReference>
<comment type="subunit">
    <text evidence="12">Interacts with the Sec translocase complex via SecD. Specifically interacts with transmembrane segments of nascent integral membrane proteins during membrane integration.</text>
</comment>
<keyword evidence="8" id="KW-1133">Transmembrane helix</keyword>
<dbReference type="InterPro" id="IPR028055">
    <property type="entry name" value="YidC/Oxa/ALB_C"/>
</dbReference>
<dbReference type="GO" id="GO:0032977">
    <property type="term" value="F:membrane insertase activity"/>
    <property type="evidence" value="ECO:0007669"/>
    <property type="project" value="InterPro"/>
</dbReference>
<evidence type="ECO:0000256" key="16">
    <source>
        <dbReference type="RuleBase" id="RU003945"/>
    </source>
</evidence>
<evidence type="ECO:0000256" key="7">
    <source>
        <dbReference type="ARBA" id="ARBA00022927"/>
    </source>
</evidence>
<dbReference type="GeneID" id="303220443"/>
<evidence type="ECO:0000256" key="11">
    <source>
        <dbReference type="ARBA" id="ARBA00025034"/>
    </source>
</evidence>
<dbReference type="GO" id="GO:0051205">
    <property type="term" value="P:protein insertion into membrane"/>
    <property type="evidence" value="ECO:0007669"/>
    <property type="project" value="TreeGrafter"/>
</dbReference>
<dbReference type="GO" id="GO:0015031">
    <property type="term" value="P:protein transport"/>
    <property type="evidence" value="ECO:0007669"/>
    <property type="project" value="UniProtKB-KW"/>
</dbReference>
<dbReference type="InterPro" id="IPR001708">
    <property type="entry name" value="YidC/ALB3/OXA1/COX18"/>
</dbReference>
<keyword evidence="10" id="KW-0143">Chaperone</keyword>
<evidence type="ECO:0000256" key="3">
    <source>
        <dbReference type="ARBA" id="ARBA00015325"/>
    </source>
</evidence>
<protein>
    <recommendedName>
        <fullName evidence="3">Membrane protein insertase YidC</fullName>
    </recommendedName>
    <alternativeName>
        <fullName evidence="15">Foldase YidC</fullName>
    </alternativeName>
    <alternativeName>
        <fullName evidence="14">Membrane integrase YidC</fullName>
    </alternativeName>
    <alternativeName>
        <fullName evidence="13">Membrane protein YidC</fullName>
    </alternativeName>
</protein>
<dbReference type="AlphaFoldDB" id="A0A2H1ILC1"/>
<comment type="function">
    <text evidence="11">Required for the insertion and/or proper folding and/or complex formation of integral membrane proteins into the membrane. Involved in integration of membrane proteins that insert both dependently and independently of the Sec translocase complex, as well as at least some lipoproteins. Aids folding of multispanning membrane proteins.</text>
</comment>
<evidence type="ECO:0000256" key="10">
    <source>
        <dbReference type="ARBA" id="ARBA00023186"/>
    </source>
</evidence>
<evidence type="ECO:0000256" key="8">
    <source>
        <dbReference type="ARBA" id="ARBA00022989"/>
    </source>
</evidence>
<comment type="similarity">
    <text evidence="2">Belongs to the OXA1/ALB3/YidC family. Type 1 subfamily.</text>
</comment>
<evidence type="ECO:0000256" key="6">
    <source>
        <dbReference type="ARBA" id="ARBA00022692"/>
    </source>
</evidence>
<keyword evidence="6 16" id="KW-0812">Transmembrane</keyword>
<dbReference type="Pfam" id="PF02096">
    <property type="entry name" value="60KD_IMP"/>
    <property type="match status" value="1"/>
</dbReference>
<accession>A0A2H1ILC1</accession>
<evidence type="ECO:0000256" key="5">
    <source>
        <dbReference type="ARBA" id="ARBA00022475"/>
    </source>
</evidence>
<dbReference type="RefSeq" id="WP_101555612.1">
    <property type="nucleotide sequence ID" value="NZ_CP026734.1"/>
</dbReference>
<dbReference type="GO" id="GO:0005886">
    <property type="term" value="C:plasma membrane"/>
    <property type="evidence" value="ECO:0007669"/>
    <property type="project" value="UniProtKB-SubCell"/>
</dbReference>
<name>A0A2H1ILC1_BRELN</name>
<keyword evidence="7" id="KW-0653">Protein transport</keyword>
<evidence type="ECO:0000256" key="15">
    <source>
        <dbReference type="ARBA" id="ARBA00033342"/>
    </source>
</evidence>
<sequence length="273" mass="28976">MNIYEFLPIRLLVEAAYTVVTGISDILEPLAGGFSAALAVIVLTVLVRAVLIPVGVSQVRAGITRKRLAPKIKELQTKHKKHPELMQQKLMELYKEENASPFAGCLPVLAQTPVLMAVYGLFINATIGGHSNELLGHTLFGLPLNTSFVRLLGGGDLTGTAITVYLILVVLITVVAGFSRHLLTPAAPETPAVPAGNPGKNSSDAPAMPDLSGVMNTLSFMPFLTAIFALFVPLAAALYLATTTTWTLGERLVLNKLLGANDPQPEQSSATRG</sequence>
<dbReference type="Proteomes" id="UP000234498">
    <property type="component" value="Unassembled WGS sequence"/>
</dbReference>
<dbReference type="InterPro" id="IPR047196">
    <property type="entry name" value="YidC_ALB_C"/>
</dbReference>
<evidence type="ECO:0000313" key="17">
    <source>
        <dbReference type="EMBL" id="SMX75951.1"/>
    </source>
</evidence>
<dbReference type="NCBIfam" id="TIGR03592">
    <property type="entry name" value="yidC_oxa1_cterm"/>
    <property type="match status" value="1"/>
</dbReference>
<comment type="subcellular location">
    <subcellularLocation>
        <location evidence="1">Cell membrane</location>
        <topology evidence="1">Multi-pass membrane protein</topology>
    </subcellularLocation>
    <subcellularLocation>
        <location evidence="16">Membrane</location>
        <topology evidence="16">Multi-pass membrane protein</topology>
    </subcellularLocation>
</comment>
<keyword evidence="9" id="KW-0472">Membrane</keyword>
<evidence type="ECO:0000256" key="14">
    <source>
        <dbReference type="ARBA" id="ARBA00033245"/>
    </source>
</evidence>
<dbReference type="PANTHER" id="PTHR12428:SF65">
    <property type="entry name" value="CYTOCHROME C OXIDASE ASSEMBLY PROTEIN COX18, MITOCHONDRIAL"/>
    <property type="match status" value="1"/>
</dbReference>
<evidence type="ECO:0000256" key="2">
    <source>
        <dbReference type="ARBA" id="ARBA00010527"/>
    </source>
</evidence>
<evidence type="ECO:0000256" key="9">
    <source>
        <dbReference type="ARBA" id="ARBA00023136"/>
    </source>
</evidence>
<dbReference type="OrthoDB" id="9780552at2"/>
<dbReference type="PANTHER" id="PTHR12428">
    <property type="entry name" value="OXA1"/>
    <property type="match status" value="1"/>
</dbReference>
<evidence type="ECO:0000256" key="13">
    <source>
        <dbReference type="ARBA" id="ARBA00031538"/>
    </source>
</evidence>
<evidence type="ECO:0000256" key="4">
    <source>
        <dbReference type="ARBA" id="ARBA00022448"/>
    </source>
</evidence>
<organism evidence="17 18">
    <name type="scientific">Brevibacterium linens</name>
    <dbReference type="NCBI Taxonomy" id="1703"/>
    <lineage>
        <taxon>Bacteria</taxon>
        <taxon>Bacillati</taxon>
        <taxon>Actinomycetota</taxon>
        <taxon>Actinomycetes</taxon>
        <taxon>Micrococcales</taxon>
        <taxon>Brevibacteriaceae</taxon>
        <taxon>Brevibacterium</taxon>
    </lineage>
</organism>
<proteinExistence type="inferred from homology"/>
<dbReference type="CDD" id="cd20070">
    <property type="entry name" value="5TM_YidC_Alb3"/>
    <property type="match status" value="1"/>
</dbReference>
<evidence type="ECO:0000256" key="12">
    <source>
        <dbReference type="ARBA" id="ARBA00026028"/>
    </source>
</evidence>
<reference evidence="17 18" key="1">
    <citation type="submission" date="2017-03" db="EMBL/GenBank/DDBJ databases">
        <authorList>
            <person name="Afonso C.L."/>
            <person name="Miller P.J."/>
            <person name="Scott M.A."/>
            <person name="Spackman E."/>
            <person name="Goraichik I."/>
            <person name="Dimitrov K.M."/>
            <person name="Suarez D.L."/>
            <person name="Swayne D.E."/>
        </authorList>
    </citation>
    <scope>NUCLEOTIDE SEQUENCE [LARGE SCALE GENOMIC DNA]</scope>
    <source>
        <strain evidence="17 18">Mu101</strain>
    </source>
</reference>
<gene>
    <name evidence="17" type="ORF">BLIN101_01323</name>
</gene>
<evidence type="ECO:0000313" key="18">
    <source>
        <dbReference type="Proteomes" id="UP000234498"/>
    </source>
</evidence>